<keyword evidence="2" id="KW-1185">Reference proteome</keyword>
<dbReference type="EMBL" id="CP006935">
    <property type="protein sequence ID" value="AHC39944.1"/>
    <property type="molecule type" value="Genomic_DNA"/>
</dbReference>
<protein>
    <submittedName>
        <fullName evidence="1">50S ribosomal protein L20</fullName>
    </submittedName>
</protein>
<reference evidence="1 2" key="1">
    <citation type="journal article" date="2014" name="Genome Announc.">
        <title>Complete Genome Sequence of Mycoplasma ovis Strain Michigan, a Hemoplasma of Sheep with Two Distinct 16S rRNA Genes.</title>
        <authorList>
            <person name="Deshuillers P.L."/>
            <person name="Santos A.P."/>
            <person name="do Nascimento N.C."/>
            <person name="Hampel J.A."/>
            <person name="Bergin I.L."/>
            <person name="Dyson M.C."/>
            <person name="Messick J.B."/>
        </authorList>
    </citation>
    <scope>NUCLEOTIDE SEQUENCE [LARGE SCALE GENOMIC DNA]</scope>
    <source>
        <strain evidence="1 2">Michigan</strain>
    </source>
</reference>
<dbReference type="SUPFAM" id="SSF74731">
    <property type="entry name" value="Ribosomal protein L20"/>
    <property type="match status" value="1"/>
</dbReference>
<sequence length="52" mass="5981">MNVKFRELGLTYFKAINLMKKVGFSFNRKGITGLAIRKPEEFTKIIWISASS</sequence>
<evidence type="ECO:0000313" key="2">
    <source>
        <dbReference type="Proteomes" id="UP000018745"/>
    </source>
</evidence>
<name>A0ABM5P0S2_9MOLU</name>
<keyword evidence="1" id="KW-0689">Ribosomal protein</keyword>
<evidence type="ECO:0000313" key="1">
    <source>
        <dbReference type="EMBL" id="AHC39944.1"/>
    </source>
</evidence>
<keyword evidence="1" id="KW-0687">Ribonucleoprotein</keyword>
<dbReference type="Gene3D" id="1.10.1900.20">
    <property type="entry name" value="Ribosomal protein L20"/>
    <property type="match status" value="1"/>
</dbReference>
<proteinExistence type="predicted"/>
<accession>A0ABM5P0S2</accession>
<dbReference type="GO" id="GO:0005840">
    <property type="term" value="C:ribosome"/>
    <property type="evidence" value="ECO:0007669"/>
    <property type="project" value="UniProtKB-KW"/>
</dbReference>
<dbReference type="Proteomes" id="UP000018745">
    <property type="component" value="Chromosome"/>
</dbReference>
<organism evidence="1 2">
    <name type="scientific">Mycoplasma ovis str. Michigan</name>
    <dbReference type="NCBI Taxonomy" id="1415773"/>
    <lineage>
        <taxon>Bacteria</taxon>
        <taxon>Bacillati</taxon>
        <taxon>Mycoplasmatota</taxon>
        <taxon>Mollicutes</taxon>
        <taxon>Mycoplasmataceae</taxon>
        <taxon>Mycoplasma</taxon>
    </lineage>
</organism>
<dbReference type="InterPro" id="IPR035566">
    <property type="entry name" value="Ribosomal_protein_bL20_C"/>
</dbReference>
<gene>
    <name evidence="1" type="ORF">OVS_02150</name>
</gene>